<dbReference type="Pfam" id="PF02630">
    <property type="entry name" value="SCO1-SenC"/>
    <property type="match status" value="1"/>
</dbReference>
<dbReference type="InterPro" id="IPR036249">
    <property type="entry name" value="Thioredoxin-like_sf"/>
</dbReference>
<keyword evidence="2" id="KW-0186">Copper</keyword>
<evidence type="ECO:0000313" key="6">
    <source>
        <dbReference type="Proteomes" id="UP000745859"/>
    </source>
</evidence>
<dbReference type="PANTHER" id="PTHR12151:SF25">
    <property type="entry name" value="LINALOOL DEHYDRATASE_ISOMERASE DOMAIN-CONTAINING PROTEIN"/>
    <property type="match status" value="1"/>
</dbReference>
<keyword evidence="3" id="KW-0812">Transmembrane</keyword>
<comment type="similarity">
    <text evidence="1">Belongs to the SCO1/2 family.</text>
</comment>
<dbReference type="RefSeq" id="WP_167188726.1">
    <property type="nucleotide sequence ID" value="NZ_JAASQL010000003.1"/>
</dbReference>
<keyword evidence="6" id="KW-1185">Reference proteome</keyword>
<dbReference type="CDD" id="cd02968">
    <property type="entry name" value="SCO"/>
    <property type="match status" value="1"/>
</dbReference>
<gene>
    <name evidence="5" type="ORF">FHR24_002313</name>
</gene>
<evidence type="ECO:0000313" key="5">
    <source>
        <dbReference type="EMBL" id="NIJ45842.1"/>
    </source>
</evidence>
<sequence length="237" mass="27299">MKNKKFSYIGIVFIIFLFGIFVVRNFNHHSSARETRLNHVQKELPNSSGLDYFVINKKERKVPQFNFTDQNNQTITNIDYEGKVFVVEFFFTTCPSICPIMNRNMLTVEKEFGDRDDFGIASITINPSVDTPIKLKEYAENYGVTSLNWHFLTGDRDVIYEMANKGLNIFAGLNPEVEGGFEHQGFFALVDKNGYLRSRKDNHGNSKIFYQGIDKQEVALLIEDIQLLLDEEQNGNN</sequence>
<evidence type="ECO:0000256" key="3">
    <source>
        <dbReference type="SAM" id="Phobius"/>
    </source>
</evidence>
<feature type="domain" description="Thioredoxin" evidence="4">
    <location>
        <begin position="56"/>
        <end position="223"/>
    </location>
</feature>
<organism evidence="5 6">
    <name type="scientific">Wenyingzhuangia heitensis</name>
    <dbReference type="NCBI Taxonomy" id="1487859"/>
    <lineage>
        <taxon>Bacteria</taxon>
        <taxon>Pseudomonadati</taxon>
        <taxon>Bacteroidota</taxon>
        <taxon>Flavobacteriia</taxon>
        <taxon>Flavobacteriales</taxon>
        <taxon>Flavobacteriaceae</taxon>
        <taxon>Wenyingzhuangia</taxon>
    </lineage>
</organism>
<dbReference type="Proteomes" id="UP000745859">
    <property type="component" value="Unassembled WGS sequence"/>
</dbReference>
<name>A0ABX0UFQ4_9FLAO</name>
<evidence type="ECO:0000259" key="4">
    <source>
        <dbReference type="PROSITE" id="PS51352"/>
    </source>
</evidence>
<dbReference type="PANTHER" id="PTHR12151">
    <property type="entry name" value="ELECTRON TRANSPORT PROTIN SCO1/SENC FAMILY MEMBER"/>
    <property type="match status" value="1"/>
</dbReference>
<reference evidence="5 6" key="1">
    <citation type="submission" date="2020-03" db="EMBL/GenBank/DDBJ databases">
        <title>Genomic Encyclopedia of Type Strains, Phase IV (KMG-IV): sequencing the most valuable type-strain genomes for metagenomic binning, comparative biology and taxonomic classification.</title>
        <authorList>
            <person name="Goeker M."/>
        </authorList>
    </citation>
    <scope>NUCLEOTIDE SEQUENCE [LARGE SCALE GENOMIC DNA]</scope>
    <source>
        <strain evidence="5 6">DSM 101599</strain>
    </source>
</reference>
<dbReference type="InterPro" id="IPR003782">
    <property type="entry name" value="SCO1/SenC"/>
</dbReference>
<keyword evidence="3" id="KW-1133">Transmembrane helix</keyword>
<dbReference type="SUPFAM" id="SSF52833">
    <property type="entry name" value="Thioredoxin-like"/>
    <property type="match status" value="1"/>
</dbReference>
<protein>
    <submittedName>
        <fullName evidence="5">Protein SCO1/2</fullName>
    </submittedName>
</protein>
<accession>A0ABX0UFQ4</accession>
<evidence type="ECO:0000256" key="2">
    <source>
        <dbReference type="ARBA" id="ARBA00023008"/>
    </source>
</evidence>
<feature type="transmembrane region" description="Helical" evidence="3">
    <location>
        <begin position="6"/>
        <end position="26"/>
    </location>
</feature>
<evidence type="ECO:0000256" key="1">
    <source>
        <dbReference type="ARBA" id="ARBA00010996"/>
    </source>
</evidence>
<dbReference type="EMBL" id="JAASQL010000003">
    <property type="protein sequence ID" value="NIJ45842.1"/>
    <property type="molecule type" value="Genomic_DNA"/>
</dbReference>
<keyword evidence="3" id="KW-0472">Membrane</keyword>
<dbReference type="PROSITE" id="PS51352">
    <property type="entry name" value="THIOREDOXIN_2"/>
    <property type="match status" value="1"/>
</dbReference>
<comment type="caution">
    <text evidence="5">The sequence shown here is derived from an EMBL/GenBank/DDBJ whole genome shotgun (WGS) entry which is preliminary data.</text>
</comment>
<proteinExistence type="inferred from homology"/>
<dbReference type="Gene3D" id="3.40.30.10">
    <property type="entry name" value="Glutaredoxin"/>
    <property type="match status" value="1"/>
</dbReference>
<dbReference type="InterPro" id="IPR013766">
    <property type="entry name" value="Thioredoxin_domain"/>
</dbReference>